<feature type="transmembrane region" description="Helical" evidence="13">
    <location>
        <begin position="51"/>
        <end position="70"/>
    </location>
</feature>
<keyword evidence="4 12" id="KW-0716">Sensory transduction</keyword>
<keyword evidence="10 12" id="KW-0807">Transducer</keyword>
<dbReference type="InterPro" id="IPR007960">
    <property type="entry name" value="TAS2R"/>
</dbReference>
<evidence type="ECO:0000256" key="5">
    <source>
        <dbReference type="ARBA" id="ARBA00022692"/>
    </source>
</evidence>
<evidence type="ECO:0000256" key="9">
    <source>
        <dbReference type="ARBA" id="ARBA00023170"/>
    </source>
</evidence>
<sequence length="309" mass="34666">MISTKLSIFGAFVLIESATGLILNTVIIVCNFKDWVKGSRLQPSDQIHVTMGLANIFQQCTAIAGFFMVWNPHLFANHVINMTFMVMYSFLLFSFWLNTCLCAYYLTCIANFNHRLFTWLKTNFSVITPKLILVAAVGSFILNFSGIEKFRIELITENSTTDSRITSFKIHADPLYSMIATCLGCFLPFTVSSLCLGYMVMCILRHVWRIMNNDSGFTRPNLQAHIRAARTMVLLIMLSLSLMLAQTFNVGSSNNGLDITILSVFTTLLFPSGLAFIVIQASTKLRQVFQLQGCLGNVCIRKLGLHTES</sequence>
<evidence type="ECO:0000256" key="3">
    <source>
        <dbReference type="ARBA" id="ARBA00022480"/>
    </source>
</evidence>
<keyword evidence="3 12" id="KW-0919">Taste</keyword>
<dbReference type="GO" id="GO:0033038">
    <property type="term" value="F:bitter taste receptor activity"/>
    <property type="evidence" value="ECO:0007669"/>
    <property type="project" value="InterPro"/>
</dbReference>
<dbReference type="Proteomes" id="UP000694569">
    <property type="component" value="Unplaced"/>
</dbReference>
<organism evidence="14 15">
    <name type="scientific">Leptobrachium leishanense</name>
    <name type="common">Leishan spiny toad</name>
    <dbReference type="NCBI Taxonomy" id="445787"/>
    <lineage>
        <taxon>Eukaryota</taxon>
        <taxon>Metazoa</taxon>
        <taxon>Chordata</taxon>
        <taxon>Craniata</taxon>
        <taxon>Vertebrata</taxon>
        <taxon>Euteleostomi</taxon>
        <taxon>Amphibia</taxon>
        <taxon>Batrachia</taxon>
        <taxon>Anura</taxon>
        <taxon>Pelobatoidea</taxon>
        <taxon>Megophryidae</taxon>
        <taxon>Leptobrachium</taxon>
    </lineage>
</organism>
<dbReference type="GO" id="GO:0004930">
    <property type="term" value="F:G protein-coupled receptor activity"/>
    <property type="evidence" value="ECO:0007669"/>
    <property type="project" value="UniProtKB-KW"/>
</dbReference>
<evidence type="ECO:0000256" key="4">
    <source>
        <dbReference type="ARBA" id="ARBA00022606"/>
    </source>
</evidence>
<feature type="transmembrane region" description="Helical" evidence="13">
    <location>
        <begin position="6"/>
        <end position="30"/>
    </location>
</feature>
<dbReference type="Pfam" id="PF05296">
    <property type="entry name" value="TAS2R"/>
    <property type="match status" value="1"/>
</dbReference>
<reference evidence="14" key="2">
    <citation type="submission" date="2025-09" db="UniProtKB">
        <authorList>
            <consortium name="Ensembl"/>
        </authorList>
    </citation>
    <scope>IDENTIFICATION</scope>
</reference>
<evidence type="ECO:0000256" key="6">
    <source>
        <dbReference type="ARBA" id="ARBA00022989"/>
    </source>
</evidence>
<evidence type="ECO:0000313" key="15">
    <source>
        <dbReference type="Proteomes" id="UP000694569"/>
    </source>
</evidence>
<evidence type="ECO:0000313" key="14">
    <source>
        <dbReference type="Ensembl" id="ENSLLEP00000036279.1"/>
    </source>
</evidence>
<evidence type="ECO:0000256" key="10">
    <source>
        <dbReference type="ARBA" id="ARBA00023224"/>
    </source>
</evidence>
<feature type="transmembrane region" description="Helical" evidence="13">
    <location>
        <begin position="228"/>
        <end position="247"/>
    </location>
</feature>
<keyword evidence="5 12" id="KW-0812">Transmembrane</keyword>
<dbReference type="PANTHER" id="PTHR11394:SF47">
    <property type="entry name" value="TASTE RECEPTOR TYPE 2 MEMBER 40"/>
    <property type="match status" value="1"/>
</dbReference>
<keyword evidence="8 12" id="KW-0472">Membrane</keyword>
<dbReference type="PANTHER" id="PTHR11394">
    <property type="entry name" value="TASTE RECEPTOR TYPE 2"/>
    <property type="match status" value="1"/>
</dbReference>
<keyword evidence="15" id="KW-1185">Reference proteome</keyword>
<keyword evidence="6 13" id="KW-1133">Transmembrane helix</keyword>
<keyword evidence="9 12" id="KW-0675">Receptor</keyword>
<feature type="transmembrane region" description="Helical" evidence="13">
    <location>
        <begin position="124"/>
        <end position="144"/>
    </location>
</feature>
<comment type="similarity">
    <text evidence="2 11">Belongs to the G-protein coupled receptor T2R family.</text>
</comment>
<evidence type="ECO:0000256" key="7">
    <source>
        <dbReference type="ARBA" id="ARBA00023040"/>
    </source>
</evidence>
<proteinExistence type="inferred from homology"/>
<evidence type="ECO:0000256" key="1">
    <source>
        <dbReference type="ARBA" id="ARBA00004141"/>
    </source>
</evidence>
<comment type="subcellular location">
    <subcellularLocation>
        <location evidence="1 12">Membrane</location>
        <topology evidence="1 12">Multi-pass membrane protein</topology>
    </subcellularLocation>
</comment>
<feature type="transmembrane region" description="Helical" evidence="13">
    <location>
        <begin position="259"/>
        <end position="279"/>
    </location>
</feature>
<dbReference type="GO" id="GO:0016020">
    <property type="term" value="C:membrane"/>
    <property type="evidence" value="ECO:0007669"/>
    <property type="project" value="UniProtKB-SubCell"/>
</dbReference>
<dbReference type="Ensembl" id="ENSLLET00000037681.1">
    <property type="protein sequence ID" value="ENSLLEP00000036279.1"/>
    <property type="gene ID" value="ENSLLEG00000022985.1"/>
</dbReference>
<evidence type="ECO:0000256" key="12">
    <source>
        <dbReference type="RuleBase" id="RU004424"/>
    </source>
</evidence>
<evidence type="ECO:0000256" key="13">
    <source>
        <dbReference type="SAM" id="Phobius"/>
    </source>
</evidence>
<feature type="transmembrane region" description="Helical" evidence="13">
    <location>
        <begin position="90"/>
        <end position="112"/>
    </location>
</feature>
<dbReference type="OrthoDB" id="8876749at2759"/>
<evidence type="ECO:0000256" key="8">
    <source>
        <dbReference type="ARBA" id="ARBA00023136"/>
    </source>
</evidence>
<evidence type="ECO:0000256" key="2">
    <source>
        <dbReference type="ARBA" id="ARBA00007376"/>
    </source>
</evidence>
<dbReference type="AlphaFoldDB" id="A0A8C5QCE8"/>
<feature type="transmembrane region" description="Helical" evidence="13">
    <location>
        <begin position="175"/>
        <end position="208"/>
    </location>
</feature>
<reference evidence="14" key="1">
    <citation type="submission" date="2025-08" db="UniProtKB">
        <authorList>
            <consortium name="Ensembl"/>
        </authorList>
    </citation>
    <scope>IDENTIFICATION</scope>
</reference>
<protein>
    <recommendedName>
        <fullName evidence="12">Taste receptor type 2</fullName>
    </recommendedName>
</protein>
<evidence type="ECO:0000256" key="11">
    <source>
        <dbReference type="RuleBase" id="RU004423"/>
    </source>
</evidence>
<keyword evidence="7 12" id="KW-0297">G-protein coupled receptor</keyword>
<name>A0A8C5QCE8_9ANUR</name>
<dbReference type="GeneTree" id="ENSGT01150000286961"/>
<dbReference type="SUPFAM" id="SSF81321">
    <property type="entry name" value="Family A G protein-coupled receptor-like"/>
    <property type="match status" value="1"/>
</dbReference>
<accession>A0A8C5QCE8</accession>